<dbReference type="EMBL" id="JAHRHJ020000002">
    <property type="protein sequence ID" value="KAH9324604.1"/>
    <property type="molecule type" value="Genomic_DNA"/>
</dbReference>
<dbReference type="EMBL" id="JAHRHJ020000007">
    <property type="protein sequence ID" value="KAH9307967.1"/>
    <property type="molecule type" value="Genomic_DNA"/>
</dbReference>
<organism evidence="2 3">
    <name type="scientific">Taxus chinensis</name>
    <name type="common">Chinese yew</name>
    <name type="synonym">Taxus wallichiana var. chinensis</name>
    <dbReference type="NCBI Taxonomy" id="29808"/>
    <lineage>
        <taxon>Eukaryota</taxon>
        <taxon>Viridiplantae</taxon>
        <taxon>Streptophyta</taxon>
        <taxon>Embryophyta</taxon>
        <taxon>Tracheophyta</taxon>
        <taxon>Spermatophyta</taxon>
        <taxon>Pinopsida</taxon>
        <taxon>Pinidae</taxon>
        <taxon>Conifers II</taxon>
        <taxon>Cupressales</taxon>
        <taxon>Taxaceae</taxon>
        <taxon>Taxus</taxon>
    </lineage>
</organism>
<proteinExistence type="predicted"/>
<keyword evidence="3" id="KW-1185">Reference proteome</keyword>
<evidence type="ECO:0000313" key="2">
    <source>
        <dbReference type="EMBL" id="KAH9324604.1"/>
    </source>
</evidence>
<name>A0AA38LHX9_TAXCH</name>
<comment type="caution">
    <text evidence="2">The sequence shown here is derived from an EMBL/GenBank/DDBJ whole genome shotgun (WGS) entry which is preliminary data.</text>
</comment>
<dbReference type="Proteomes" id="UP000824469">
    <property type="component" value="Unassembled WGS sequence"/>
</dbReference>
<dbReference type="AlphaFoldDB" id="A0AA38LHX9"/>
<sequence length="93" mass="9784">MQRGIGMAIHGSVPDMGMAMQGMRMGMAMQGTCMGMGMGMSEASHSIQQQDIYEEQLIREQLVELARVGGGSYEVVLAALGSSTGPITPSGEM</sequence>
<evidence type="ECO:0000313" key="3">
    <source>
        <dbReference type="Proteomes" id="UP000824469"/>
    </source>
</evidence>
<evidence type="ECO:0000313" key="1">
    <source>
        <dbReference type="EMBL" id="KAH9307967.1"/>
    </source>
</evidence>
<protein>
    <submittedName>
        <fullName evidence="2">Uncharacterized protein</fullName>
    </submittedName>
</protein>
<feature type="non-terminal residue" evidence="2">
    <location>
        <position position="93"/>
    </location>
</feature>
<gene>
    <name evidence="2" type="ORF">KI387_004782</name>
    <name evidence="1" type="ORF">KI387_035878</name>
</gene>
<reference evidence="2 3" key="1">
    <citation type="journal article" date="2021" name="Nat. Plants">
        <title>The Taxus genome provides insights into paclitaxel biosynthesis.</title>
        <authorList>
            <person name="Xiong X."/>
            <person name="Gou J."/>
            <person name="Liao Q."/>
            <person name="Li Y."/>
            <person name="Zhou Q."/>
            <person name="Bi G."/>
            <person name="Li C."/>
            <person name="Du R."/>
            <person name="Wang X."/>
            <person name="Sun T."/>
            <person name="Guo L."/>
            <person name="Liang H."/>
            <person name="Lu P."/>
            <person name="Wu Y."/>
            <person name="Zhang Z."/>
            <person name="Ro D.K."/>
            <person name="Shang Y."/>
            <person name="Huang S."/>
            <person name="Yan J."/>
        </authorList>
    </citation>
    <scope>NUCLEOTIDE SEQUENCE [LARGE SCALE GENOMIC DNA]</scope>
    <source>
        <strain evidence="2">Ta-2019</strain>
    </source>
</reference>
<accession>A0AA38LHX9</accession>